<gene>
    <name evidence="1" type="ORF">METZ01_LOCUS356342</name>
</gene>
<sequence>MAVNFLAILSMALTYSSTISGHALGIIDDRYLVALVR</sequence>
<evidence type="ECO:0000313" key="1">
    <source>
        <dbReference type="EMBL" id="SVD03488.1"/>
    </source>
</evidence>
<dbReference type="AlphaFoldDB" id="A0A382S2Y3"/>
<proteinExistence type="predicted"/>
<name>A0A382S2Y3_9ZZZZ</name>
<organism evidence="1">
    <name type="scientific">marine metagenome</name>
    <dbReference type="NCBI Taxonomy" id="408172"/>
    <lineage>
        <taxon>unclassified sequences</taxon>
        <taxon>metagenomes</taxon>
        <taxon>ecological metagenomes</taxon>
    </lineage>
</organism>
<accession>A0A382S2Y3</accession>
<reference evidence="1" key="1">
    <citation type="submission" date="2018-05" db="EMBL/GenBank/DDBJ databases">
        <authorList>
            <person name="Lanie J.A."/>
            <person name="Ng W.-L."/>
            <person name="Kazmierczak K.M."/>
            <person name="Andrzejewski T.M."/>
            <person name="Davidsen T.M."/>
            <person name="Wayne K.J."/>
            <person name="Tettelin H."/>
            <person name="Glass J.I."/>
            <person name="Rusch D."/>
            <person name="Podicherti R."/>
            <person name="Tsui H.-C.T."/>
            <person name="Winkler M.E."/>
        </authorList>
    </citation>
    <scope>NUCLEOTIDE SEQUENCE</scope>
</reference>
<dbReference type="EMBL" id="UINC01125569">
    <property type="protein sequence ID" value="SVD03488.1"/>
    <property type="molecule type" value="Genomic_DNA"/>
</dbReference>
<protein>
    <submittedName>
        <fullName evidence="1">Uncharacterized protein</fullName>
    </submittedName>
</protein>